<gene>
    <name evidence="11" type="ORF">SEVIR_1G287100v2</name>
</gene>
<evidence type="ECO:0000256" key="4">
    <source>
        <dbReference type="ARBA" id="ARBA00022692"/>
    </source>
</evidence>
<dbReference type="PANTHER" id="PTHR31311">
    <property type="entry name" value="XYLOGLUCAN 6-XYLOSYLTRANSFERASE 5-RELATED-RELATED"/>
    <property type="match status" value="1"/>
</dbReference>
<keyword evidence="8 10" id="KW-0472">Membrane</keyword>
<dbReference type="PANTHER" id="PTHR31311:SF45">
    <property type="entry name" value="GLYCOSYLTRANSFERASE 6-RELATED"/>
    <property type="match status" value="1"/>
</dbReference>
<keyword evidence="5" id="KW-0735">Signal-anchor</keyword>
<dbReference type="InterPro" id="IPR008630">
    <property type="entry name" value="Glyco_trans_34"/>
</dbReference>
<evidence type="ECO:0000313" key="12">
    <source>
        <dbReference type="Proteomes" id="UP000298652"/>
    </source>
</evidence>
<keyword evidence="3" id="KW-0808">Transferase</keyword>
<keyword evidence="6 10" id="KW-1133">Transmembrane helix</keyword>
<evidence type="ECO:0000313" key="11">
    <source>
        <dbReference type="EMBL" id="TKW41032.1"/>
    </source>
</evidence>
<evidence type="ECO:0000256" key="2">
    <source>
        <dbReference type="ARBA" id="ARBA00022676"/>
    </source>
</evidence>
<evidence type="ECO:0000256" key="7">
    <source>
        <dbReference type="ARBA" id="ARBA00023034"/>
    </source>
</evidence>
<dbReference type="GO" id="GO:0005768">
    <property type="term" value="C:endosome"/>
    <property type="evidence" value="ECO:0007669"/>
    <property type="project" value="TreeGrafter"/>
</dbReference>
<feature type="transmembrane region" description="Helical" evidence="10">
    <location>
        <begin position="27"/>
        <end position="50"/>
    </location>
</feature>
<dbReference type="GO" id="GO:0005802">
    <property type="term" value="C:trans-Golgi network"/>
    <property type="evidence" value="ECO:0007669"/>
    <property type="project" value="TreeGrafter"/>
</dbReference>
<evidence type="ECO:0000256" key="10">
    <source>
        <dbReference type="SAM" id="Phobius"/>
    </source>
</evidence>
<feature type="region of interest" description="Disordered" evidence="9">
    <location>
        <begin position="1"/>
        <end position="20"/>
    </location>
</feature>
<accession>A0A4U6WEJ2</accession>
<evidence type="ECO:0000256" key="6">
    <source>
        <dbReference type="ARBA" id="ARBA00022989"/>
    </source>
</evidence>
<comment type="subcellular location">
    <subcellularLocation>
        <location evidence="1">Golgi apparatus membrane</location>
        <topology evidence="1">Single-pass type II membrane protein</topology>
    </subcellularLocation>
</comment>
<evidence type="ECO:0000256" key="1">
    <source>
        <dbReference type="ARBA" id="ARBA00004323"/>
    </source>
</evidence>
<dbReference type="EMBL" id="CM016552">
    <property type="protein sequence ID" value="TKW41032.1"/>
    <property type="molecule type" value="Genomic_DNA"/>
</dbReference>
<reference evidence="11" key="1">
    <citation type="submission" date="2019-03" db="EMBL/GenBank/DDBJ databases">
        <title>WGS assembly of Setaria viridis.</title>
        <authorList>
            <person name="Huang P."/>
            <person name="Jenkins J."/>
            <person name="Grimwood J."/>
            <person name="Barry K."/>
            <person name="Healey A."/>
            <person name="Mamidi S."/>
            <person name="Sreedasyam A."/>
            <person name="Shu S."/>
            <person name="Feldman M."/>
            <person name="Wu J."/>
            <person name="Yu Y."/>
            <person name="Chen C."/>
            <person name="Johnson J."/>
            <person name="Rokhsar D."/>
            <person name="Baxter I."/>
            <person name="Schmutz J."/>
            <person name="Brutnell T."/>
            <person name="Kellogg E."/>
        </authorList>
    </citation>
    <scope>NUCLEOTIDE SEQUENCE [LARGE SCALE GENOMIC DNA]</scope>
</reference>
<keyword evidence="2" id="KW-0328">Glycosyltransferase</keyword>
<keyword evidence="12" id="KW-1185">Reference proteome</keyword>
<protein>
    <submittedName>
        <fullName evidence="11">Uncharacterized protein</fullName>
    </submittedName>
</protein>
<keyword evidence="7" id="KW-0333">Golgi apparatus</keyword>
<dbReference type="Gramene" id="TKW41032">
    <property type="protein sequence ID" value="TKW41032"/>
    <property type="gene ID" value="SEVIR_1G287100v2"/>
</dbReference>
<dbReference type="Proteomes" id="UP000298652">
    <property type="component" value="Chromosome 1"/>
</dbReference>
<keyword evidence="4 10" id="KW-0812">Transmembrane</keyword>
<organism evidence="11 12">
    <name type="scientific">Setaria viridis</name>
    <name type="common">Green bristlegrass</name>
    <name type="synonym">Setaria italica subsp. viridis</name>
    <dbReference type="NCBI Taxonomy" id="4556"/>
    <lineage>
        <taxon>Eukaryota</taxon>
        <taxon>Viridiplantae</taxon>
        <taxon>Streptophyta</taxon>
        <taxon>Embryophyta</taxon>
        <taxon>Tracheophyta</taxon>
        <taxon>Spermatophyta</taxon>
        <taxon>Magnoliopsida</taxon>
        <taxon>Liliopsida</taxon>
        <taxon>Poales</taxon>
        <taxon>Poaceae</taxon>
        <taxon>PACMAD clade</taxon>
        <taxon>Panicoideae</taxon>
        <taxon>Panicodae</taxon>
        <taxon>Paniceae</taxon>
        <taxon>Cenchrinae</taxon>
        <taxon>Setaria</taxon>
    </lineage>
</organism>
<evidence type="ECO:0000256" key="3">
    <source>
        <dbReference type="ARBA" id="ARBA00022679"/>
    </source>
</evidence>
<dbReference type="AlphaFoldDB" id="A0A4U6WEJ2"/>
<evidence type="ECO:0000256" key="9">
    <source>
        <dbReference type="SAM" id="MobiDB-lite"/>
    </source>
</evidence>
<evidence type="ECO:0000256" key="5">
    <source>
        <dbReference type="ARBA" id="ARBA00022968"/>
    </source>
</evidence>
<name>A0A4U6WEJ2_SETVI</name>
<dbReference type="GO" id="GO:0000139">
    <property type="term" value="C:Golgi membrane"/>
    <property type="evidence" value="ECO:0007669"/>
    <property type="project" value="UniProtKB-SubCell"/>
</dbReference>
<dbReference type="Pfam" id="PF05637">
    <property type="entry name" value="Glyco_transf_34"/>
    <property type="match status" value="1"/>
</dbReference>
<proteinExistence type="predicted"/>
<evidence type="ECO:0000256" key="8">
    <source>
        <dbReference type="ARBA" id="ARBA00023136"/>
    </source>
</evidence>
<dbReference type="GO" id="GO:0008378">
    <property type="term" value="F:galactosyltransferase activity"/>
    <property type="evidence" value="ECO:0007669"/>
    <property type="project" value="TreeGrafter"/>
</dbReference>
<sequence length="222" mass="23060">MAASWKAAAGKKDAAPSAPRPHCARDVLVFAAGVAAAVLAFLGLSSSVLVPGWRGGGGLAAFPVPGLADGPRTFYDDPDLSYALDCRITGWDAKRAAWLWSRGLGAGAAAVQEGRRGRPLGTCSFLKNKLDYCRLHGTELLYDNVLLEPSMAAYWAKIPAVRAAILAHPDAEGFSLPLAAKYGGYNLVLSTAGPRRCRRGGGGWGSTPACSPSELPVVAGLP</sequence>